<comment type="caution">
    <text evidence="14">The sequence shown here is derived from an EMBL/GenBank/DDBJ whole genome shotgun (WGS) entry which is preliminary data.</text>
</comment>
<evidence type="ECO:0000256" key="8">
    <source>
        <dbReference type="ARBA" id="ARBA00023242"/>
    </source>
</evidence>
<comment type="function">
    <text evidence="2 10">PPIases accelerate the folding of proteins. It catalyzes the cis-trans isomerization of proline imidic peptide bonds in oligopeptides.</text>
</comment>
<dbReference type="EC" id="5.2.1.8" evidence="10"/>
<dbReference type="PROSITE" id="PS50102">
    <property type="entry name" value="RRM"/>
    <property type="match status" value="1"/>
</dbReference>
<keyword evidence="15" id="KW-1185">Reference proteome</keyword>
<dbReference type="GO" id="GO:0005634">
    <property type="term" value="C:nucleus"/>
    <property type="evidence" value="ECO:0007669"/>
    <property type="project" value="UniProtKB-SubCell"/>
</dbReference>
<name>A0A9P5X6U4_9AGAR</name>
<feature type="compositionally biased region" description="Basic residues" evidence="11">
    <location>
        <begin position="392"/>
        <end position="406"/>
    </location>
</feature>
<keyword evidence="8 10" id="KW-0539">Nucleus</keyword>
<dbReference type="OrthoDB" id="2083at2759"/>
<dbReference type="SUPFAM" id="SSF50891">
    <property type="entry name" value="Cyclophilin-like"/>
    <property type="match status" value="1"/>
</dbReference>
<accession>A0A9P5X6U4</accession>
<evidence type="ECO:0000256" key="3">
    <source>
        <dbReference type="ARBA" id="ARBA00004123"/>
    </source>
</evidence>
<gene>
    <name evidence="14" type="ORF">P691DRAFT_807337</name>
</gene>
<comment type="similarity">
    <text evidence="4 10">Belongs to the cyclophilin-type PPIase family. PPIL4 subfamily.</text>
</comment>
<dbReference type="GO" id="GO:0003755">
    <property type="term" value="F:peptidyl-prolyl cis-trans isomerase activity"/>
    <property type="evidence" value="ECO:0007669"/>
    <property type="project" value="UniProtKB-UniRule"/>
</dbReference>
<dbReference type="InterPro" id="IPR000504">
    <property type="entry name" value="RRM_dom"/>
</dbReference>
<dbReference type="PROSITE" id="PS50072">
    <property type="entry name" value="CSA_PPIASE_2"/>
    <property type="match status" value="1"/>
</dbReference>
<dbReference type="PANTHER" id="PTHR45843:SF1">
    <property type="entry name" value="PEPTIDYL-PROLYL CIS-TRANS ISOMERASE-LIKE 4"/>
    <property type="match status" value="1"/>
</dbReference>
<feature type="domain" description="RRM" evidence="13">
    <location>
        <begin position="256"/>
        <end position="334"/>
    </location>
</feature>
<dbReference type="PANTHER" id="PTHR45843">
    <property type="entry name" value="PEPTIDYL-PROLYL CIS-TRANS ISOMERASE-LIKE 4"/>
    <property type="match status" value="1"/>
</dbReference>
<dbReference type="EMBL" id="MU151375">
    <property type="protein sequence ID" value="KAF9444447.1"/>
    <property type="molecule type" value="Genomic_DNA"/>
</dbReference>
<dbReference type="PRINTS" id="PR00153">
    <property type="entry name" value="CSAPPISMRASE"/>
</dbReference>
<keyword evidence="5 9" id="KW-0694">RNA-binding</keyword>
<dbReference type="InterPro" id="IPR002130">
    <property type="entry name" value="Cyclophilin-type_PPIase_dom"/>
</dbReference>
<dbReference type="InterPro" id="IPR012677">
    <property type="entry name" value="Nucleotide-bd_a/b_plait_sf"/>
</dbReference>
<evidence type="ECO:0000313" key="15">
    <source>
        <dbReference type="Proteomes" id="UP000807342"/>
    </source>
</evidence>
<keyword evidence="7 10" id="KW-0413">Isomerase</keyword>
<evidence type="ECO:0000259" key="13">
    <source>
        <dbReference type="PROSITE" id="PS50102"/>
    </source>
</evidence>
<feature type="domain" description="PPIase cyclophilin-type" evidence="12">
    <location>
        <begin position="6"/>
        <end position="181"/>
    </location>
</feature>
<evidence type="ECO:0000256" key="7">
    <source>
        <dbReference type="ARBA" id="ARBA00023235"/>
    </source>
</evidence>
<feature type="compositionally biased region" description="Basic and acidic residues" evidence="11">
    <location>
        <begin position="353"/>
        <end position="380"/>
    </location>
</feature>
<keyword evidence="6 10" id="KW-0697">Rotamase</keyword>
<feature type="region of interest" description="Disordered" evidence="11">
    <location>
        <begin position="348"/>
        <end position="458"/>
    </location>
</feature>
<proteinExistence type="inferred from homology"/>
<evidence type="ECO:0000256" key="2">
    <source>
        <dbReference type="ARBA" id="ARBA00002388"/>
    </source>
</evidence>
<organism evidence="14 15">
    <name type="scientific">Macrolepiota fuliginosa MF-IS2</name>
    <dbReference type="NCBI Taxonomy" id="1400762"/>
    <lineage>
        <taxon>Eukaryota</taxon>
        <taxon>Fungi</taxon>
        <taxon>Dikarya</taxon>
        <taxon>Basidiomycota</taxon>
        <taxon>Agaricomycotina</taxon>
        <taxon>Agaricomycetes</taxon>
        <taxon>Agaricomycetidae</taxon>
        <taxon>Agaricales</taxon>
        <taxon>Agaricineae</taxon>
        <taxon>Agaricaceae</taxon>
        <taxon>Macrolepiota</taxon>
    </lineage>
</organism>
<dbReference type="Pfam" id="PF00076">
    <property type="entry name" value="RRM_1"/>
    <property type="match status" value="1"/>
</dbReference>
<dbReference type="InterPro" id="IPR029000">
    <property type="entry name" value="Cyclophilin-like_dom_sf"/>
</dbReference>
<evidence type="ECO:0000256" key="10">
    <source>
        <dbReference type="RuleBase" id="RU365081"/>
    </source>
</evidence>
<dbReference type="GO" id="GO:0003723">
    <property type="term" value="F:RNA binding"/>
    <property type="evidence" value="ECO:0007669"/>
    <property type="project" value="UniProtKB-UniRule"/>
</dbReference>
<dbReference type="AlphaFoldDB" id="A0A9P5X6U4"/>
<evidence type="ECO:0000256" key="1">
    <source>
        <dbReference type="ARBA" id="ARBA00000971"/>
    </source>
</evidence>
<dbReference type="InterPro" id="IPR035538">
    <property type="entry name" value="Cyclophilin_PPIL4"/>
</dbReference>
<evidence type="ECO:0000256" key="11">
    <source>
        <dbReference type="SAM" id="MobiDB-lite"/>
    </source>
</evidence>
<comment type="catalytic activity">
    <reaction evidence="1 10">
        <text>[protein]-peptidylproline (omega=180) = [protein]-peptidylproline (omega=0)</text>
        <dbReference type="Rhea" id="RHEA:16237"/>
        <dbReference type="Rhea" id="RHEA-COMP:10747"/>
        <dbReference type="Rhea" id="RHEA-COMP:10748"/>
        <dbReference type="ChEBI" id="CHEBI:83833"/>
        <dbReference type="ChEBI" id="CHEBI:83834"/>
        <dbReference type="EC" id="5.2.1.8"/>
    </reaction>
</comment>
<dbReference type="CDD" id="cd12235">
    <property type="entry name" value="RRM_PPIL4"/>
    <property type="match status" value="1"/>
</dbReference>
<dbReference type="SUPFAM" id="SSF54928">
    <property type="entry name" value="RNA-binding domain, RBD"/>
    <property type="match status" value="1"/>
</dbReference>
<dbReference type="CDD" id="cd01921">
    <property type="entry name" value="cyclophilin_RRM"/>
    <property type="match status" value="1"/>
</dbReference>
<evidence type="ECO:0000256" key="4">
    <source>
        <dbReference type="ARBA" id="ARBA00010739"/>
    </source>
</evidence>
<evidence type="ECO:0000256" key="6">
    <source>
        <dbReference type="ARBA" id="ARBA00023110"/>
    </source>
</evidence>
<dbReference type="InterPro" id="IPR035542">
    <property type="entry name" value="CRIP"/>
</dbReference>
<dbReference type="Pfam" id="PF00160">
    <property type="entry name" value="Pro_isomerase"/>
    <property type="match status" value="1"/>
</dbReference>
<dbReference type="Gene3D" id="2.40.100.10">
    <property type="entry name" value="Cyclophilin-like"/>
    <property type="match status" value="1"/>
</dbReference>
<dbReference type="Proteomes" id="UP000807342">
    <property type="component" value="Unassembled WGS sequence"/>
</dbReference>
<protein>
    <recommendedName>
        <fullName evidence="10">Peptidyl-prolyl cis-trans isomerase</fullName>
        <shortName evidence="10">PPIase</shortName>
        <ecNumber evidence="10">5.2.1.8</ecNumber>
    </recommendedName>
</protein>
<reference evidence="14" key="1">
    <citation type="submission" date="2020-11" db="EMBL/GenBank/DDBJ databases">
        <authorList>
            <consortium name="DOE Joint Genome Institute"/>
            <person name="Ahrendt S."/>
            <person name="Riley R."/>
            <person name="Andreopoulos W."/>
            <person name="Labutti K."/>
            <person name="Pangilinan J."/>
            <person name="Ruiz-Duenas F.J."/>
            <person name="Barrasa J.M."/>
            <person name="Sanchez-Garcia M."/>
            <person name="Camarero S."/>
            <person name="Miyauchi S."/>
            <person name="Serrano A."/>
            <person name="Linde D."/>
            <person name="Babiker R."/>
            <person name="Drula E."/>
            <person name="Ayuso-Fernandez I."/>
            <person name="Pacheco R."/>
            <person name="Padilla G."/>
            <person name="Ferreira P."/>
            <person name="Barriuso J."/>
            <person name="Kellner H."/>
            <person name="Castanera R."/>
            <person name="Alfaro M."/>
            <person name="Ramirez L."/>
            <person name="Pisabarro A.G."/>
            <person name="Kuo A."/>
            <person name="Tritt A."/>
            <person name="Lipzen A."/>
            <person name="He G."/>
            <person name="Yan M."/>
            <person name="Ng V."/>
            <person name="Cullen D."/>
            <person name="Martin F."/>
            <person name="Rosso M.-N."/>
            <person name="Henrissat B."/>
            <person name="Hibbett D."/>
            <person name="Martinez A.T."/>
            <person name="Grigoriev I.V."/>
        </authorList>
    </citation>
    <scope>NUCLEOTIDE SEQUENCE</scope>
    <source>
        <strain evidence="14">MF-IS2</strain>
    </source>
</reference>
<comment type="subcellular location">
    <subcellularLocation>
        <location evidence="3 10">Nucleus</location>
    </subcellularLocation>
</comment>
<sequence>MSVLFETSLGDVVIDLETDLCPKTCENFLKLCKVYYYNLNAFFNVSKDFLAQTGDPTATGTGGECIWSYLASTSSTKSPNEAKPSRYFAPEIRPKLKHTKRGTVSMAVAPALVDASGEHVQGGCGSQFFITLGNEVDYLDGKHAVFGHVVEGEDTLERINDVFVDQDSRPFKDIRIRHVVILDDPFPDPPNLVVPASPPTQPPDSSTRIAEDEDPLFQLPEEEEERIRREKAAAASALTLEMVGDLPFANVRPPENVLFVCKLNPVTRDEDLELIFSRFGVIMSCQVIRDKKTGDSLQYAFIEFDKREDAEQAYFKMQNVLVDDRRIWVDFSQSVAKVNSHWSNDITRSTKMKRGDGFAGREDLERTRKYRNDDGGRGAGHEYGMVFDVPGRHGRSSEHRRHRSRSRDRDDRPRRDRQRSRSPRDKYEERDRYHNKDRDRRRDRSRGGGGRSDYDHRR</sequence>
<dbReference type="SMART" id="SM00360">
    <property type="entry name" value="RRM"/>
    <property type="match status" value="1"/>
</dbReference>
<dbReference type="Gene3D" id="3.30.70.330">
    <property type="match status" value="1"/>
</dbReference>
<evidence type="ECO:0000256" key="9">
    <source>
        <dbReference type="PROSITE-ProRule" id="PRU00176"/>
    </source>
</evidence>
<dbReference type="FunFam" id="2.40.100.10:FF:000015">
    <property type="entry name" value="Peptidyl-prolyl cis-trans isomerase"/>
    <property type="match status" value="1"/>
</dbReference>
<feature type="compositionally biased region" description="Basic and acidic residues" evidence="11">
    <location>
        <begin position="422"/>
        <end position="458"/>
    </location>
</feature>
<evidence type="ECO:0000313" key="14">
    <source>
        <dbReference type="EMBL" id="KAF9444447.1"/>
    </source>
</evidence>
<evidence type="ECO:0000259" key="12">
    <source>
        <dbReference type="PROSITE" id="PS50072"/>
    </source>
</evidence>
<evidence type="ECO:0000256" key="5">
    <source>
        <dbReference type="ARBA" id="ARBA00022884"/>
    </source>
</evidence>
<dbReference type="InterPro" id="IPR035979">
    <property type="entry name" value="RBD_domain_sf"/>
</dbReference>